<sequence>MERIARARAERGRGNISTRAAKSRVQRVVARPQGQGSLAQQHLGQIAPGSVLSKAIDRAKGSIDWGKMASDVSSLDASSSAVAKSPALGLVLGELGLADGDAERLASKVRATEDYGSFALQRTLGMKAVITLGATRGGVTDAKTRCAIGRVISDSSSEDSLFAVFARRASKDLDAFVSGVSEDLQRIASESLSSEDLDRTKNWYAASVSPAHFSFVQNQVRRACSSSNADTKNVKVVPVLIPVMDGKSTRGTFGGALDGADDDEDDDDGFMFGKKSKKKKKAKSTSAAASSTSSEPQTVSDLLTKMVSQRVGSQREPTFPELEMSWGQTTAAEVGGAVLQLVAEAPAKSVVILPSELIRATISFDADASGVNAVGARAVSIEQVASDASIIGDDVSSTLWVTFDPDDASKSAETFKRALENIRSRNIPIVNAVFALVPEIESCDAENGPADAVSLAASVSSRAHAAFVSDDDE</sequence>
<feature type="region of interest" description="Disordered" evidence="1">
    <location>
        <begin position="251"/>
        <end position="276"/>
    </location>
</feature>
<dbReference type="Proteomes" id="UP000009170">
    <property type="component" value="Unassembled WGS sequence"/>
</dbReference>
<proteinExistence type="predicted"/>
<protein>
    <submittedName>
        <fullName evidence="2">Unnamed product</fullName>
    </submittedName>
</protein>
<dbReference type="EMBL" id="CAID01000017">
    <property type="protein sequence ID" value="CEG00511.1"/>
    <property type="molecule type" value="Genomic_DNA"/>
</dbReference>
<dbReference type="KEGG" id="ota:OT_ostta17g00400"/>
<dbReference type="AlphaFoldDB" id="A0A096P8Z5"/>
<feature type="compositionally biased region" description="Acidic residues" evidence="1">
    <location>
        <begin position="259"/>
        <end position="269"/>
    </location>
</feature>
<dbReference type="GeneID" id="34946507"/>
<evidence type="ECO:0000256" key="1">
    <source>
        <dbReference type="SAM" id="MobiDB-lite"/>
    </source>
</evidence>
<name>A0A096P8Z5_OSTTA</name>
<evidence type="ECO:0000313" key="3">
    <source>
        <dbReference type="Proteomes" id="UP000009170"/>
    </source>
</evidence>
<dbReference type="OrthoDB" id="10611411at2759"/>
<dbReference type="RefSeq" id="XP_022840414.1">
    <property type="nucleotide sequence ID" value="XM_022983884.1"/>
</dbReference>
<gene>
    <name evidence="2" type="ORF">OT_ostta17g00400</name>
</gene>
<keyword evidence="3" id="KW-1185">Reference proteome</keyword>
<dbReference type="InParanoid" id="A0A096P8Z5"/>
<reference evidence="3" key="1">
    <citation type="journal article" date="2006" name="Proc. Natl. Acad. Sci. U.S.A.">
        <title>Genome analysis of the smallest free-living eukaryote Ostreococcus tauri unveils many unique features.</title>
        <authorList>
            <person name="Derelle E."/>
            <person name="Ferraz C."/>
            <person name="Rombauts S."/>
            <person name="Rouze P."/>
            <person name="Worden A.Z."/>
            <person name="Robbens S."/>
            <person name="Partensky F."/>
            <person name="Degroeve S."/>
            <person name="Echeynie S."/>
            <person name="Cooke R."/>
            <person name="Saeys Y."/>
            <person name="Wuyts J."/>
            <person name="Jabbari K."/>
            <person name="Bowler C."/>
            <person name="Panaud O."/>
            <person name="Piegu B."/>
            <person name="Ball S.G."/>
            <person name="Ral J.-P."/>
            <person name="Bouget F.-Y."/>
            <person name="Piganeau G."/>
            <person name="De Baets B."/>
            <person name="Picard A."/>
            <person name="Delseny M."/>
            <person name="Demaille J."/>
            <person name="Van de Peer Y."/>
            <person name="Moreau H."/>
        </authorList>
    </citation>
    <scope>NUCLEOTIDE SEQUENCE [LARGE SCALE GENOMIC DNA]</scope>
    <source>
        <strain evidence="3">OTTH 0595 / CCAP 157/2 / RCC745</strain>
    </source>
</reference>
<comment type="caution">
    <text evidence="2">The sequence shown here is derived from an EMBL/GenBank/DDBJ whole genome shotgun (WGS) entry which is preliminary data.</text>
</comment>
<reference evidence="2 3" key="2">
    <citation type="journal article" date="2014" name="BMC Genomics">
        <title>An improved genome of the model marine alga Ostreococcus tauri unfolds by assessing Illumina de novo assemblies.</title>
        <authorList>
            <person name="Blanc-Mathieu R."/>
            <person name="Verhelst B."/>
            <person name="Derelle E."/>
            <person name="Rombauts S."/>
            <person name="Bouget F.Y."/>
            <person name="Carre I."/>
            <person name="Chateau A."/>
            <person name="Eyre-Walker A."/>
            <person name="Grimsley N."/>
            <person name="Moreau H."/>
            <person name="Piegu B."/>
            <person name="Rivals E."/>
            <person name="Schackwitz W."/>
            <person name="Van de Peer Y."/>
            <person name="Piganeau G."/>
        </authorList>
    </citation>
    <scope>NUCLEOTIDE SEQUENCE [LARGE SCALE GENOMIC DNA]</scope>
    <source>
        <strain evidence="3">OTTH 0595 / CCAP 157/2 / RCC745</strain>
    </source>
</reference>
<organism evidence="2 3">
    <name type="scientific">Ostreococcus tauri</name>
    <name type="common">Marine green alga</name>
    <dbReference type="NCBI Taxonomy" id="70448"/>
    <lineage>
        <taxon>Eukaryota</taxon>
        <taxon>Viridiplantae</taxon>
        <taxon>Chlorophyta</taxon>
        <taxon>Mamiellophyceae</taxon>
        <taxon>Mamiellales</taxon>
        <taxon>Bathycoccaceae</taxon>
        <taxon>Ostreococcus</taxon>
    </lineage>
</organism>
<evidence type="ECO:0000313" key="2">
    <source>
        <dbReference type="EMBL" id="CEG00511.1"/>
    </source>
</evidence>
<accession>A0A096P8Z5</accession>